<evidence type="ECO:0000256" key="8">
    <source>
        <dbReference type="PIRSR" id="PIRSR601765-1"/>
    </source>
</evidence>
<evidence type="ECO:0000256" key="4">
    <source>
        <dbReference type="ARBA" id="ARBA00022833"/>
    </source>
</evidence>
<dbReference type="InterPro" id="IPR036874">
    <property type="entry name" value="Carbonic_anhydrase_sf"/>
</dbReference>
<dbReference type="OrthoDB" id="9771198at2"/>
<comment type="cofactor">
    <cofactor evidence="8">
        <name>Zn(2+)</name>
        <dbReference type="ChEBI" id="CHEBI:29105"/>
    </cofactor>
    <text evidence="8">Binds 1 zinc ion per subunit.</text>
</comment>
<dbReference type="GO" id="GO:0008270">
    <property type="term" value="F:zinc ion binding"/>
    <property type="evidence" value="ECO:0007669"/>
    <property type="project" value="UniProtKB-UniRule"/>
</dbReference>
<evidence type="ECO:0000256" key="5">
    <source>
        <dbReference type="ARBA" id="ARBA00023239"/>
    </source>
</evidence>
<organism evidence="10 11">
    <name type="scientific">Streptoalloteichus hindustanus</name>
    <dbReference type="NCBI Taxonomy" id="2017"/>
    <lineage>
        <taxon>Bacteria</taxon>
        <taxon>Bacillati</taxon>
        <taxon>Actinomycetota</taxon>
        <taxon>Actinomycetes</taxon>
        <taxon>Pseudonocardiales</taxon>
        <taxon>Pseudonocardiaceae</taxon>
        <taxon>Streptoalloteichus</taxon>
    </lineage>
</organism>
<feature type="binding site" evidence="8">
    <location>
        <position position="98"/>
    </location>
    <ligand>
        <name>Zn(2+)</name>
        <dbReference type="ChEBI" id="CHEBI:29105"/>
    </ligand>
</feature>
<dbReference type="PANTHER" id="PTHR11002">
    <property type="entry name" value="CARBONIC ANHYDRASE"/>
    <property type="match status" value="1"/>
</dbReference>
<feature type="binding site" evidence="8">
    <location>
        <position position="38"/>
    </location>
    <ligand>
        <name>Zn(2+)</name>
        <dbReference type="ChEBI" id="CHEBI:29105"/>
    </ligand>
</feature>
<dbReference type="GO" id="GO:0004089">
    <property type="term" value="F:carbonate dehydratase activity"/>
    <property type="evidence" value="ECO:0007669"/>
    <property type="project" value="UniProtKB-UniRule"/>
</dbReference>
<dbReference type="PROSITE" id="PS00704">
    <property type="entry name" value="PROK_CO2_ANHYDRASE_1"/>
    <property type="match status" value="1"/>
</dbReference>
<evidence type="ECO:0000256" key="1">
    <source>
        <dbReference type="ARBA" id="ARBA00006217"/>
    </source>
</evidence>
<evidence type="ECO:0000313" key="11">
    <source>
        <dbReference type="Proteomes" id="UP000184501"/>
    </source>
</evidence>
<gene>
    <name evidence="10" type="ORF">SAMN05444320_106503</name>
</gene>
<dbReference type="STRING" id="2017.SAMN05444320_106503"/>
<comment type="catalytic activity">
    <reaction evidence="7 9">
        <text>hydrogencarbonate + H(+) = CO2 + H2O</text>
        <dbReference type="Rhea" id="RHEA:10748"/>
        <dbReference type="ChEBI" id="CHEBI:15377"/>
        <dbReference type="ChEBI" id="CHEBI:15378"/>
        <dbReference type="ChEBI" id="CHEBI:16526"/>
        <dbReference type="ChEBI" id="CHEBI:17544"/>
        <dbReference type="EC" id="4.2.1.1"/>
    </reaction>
</comment>
<evidence type="ECO:0000256" key="3">
    <source>
        <dbReference type="ARBA" id="ARBA00022723"/>
    </source>
</evidence>
<name>A0A1M5HCD5_STRHI</name>
<evidence type="ECO:0000256" key="2">
    <source>
        <dbReference type="ARBA" id="ARBA00012925"/>
    </source>
</evidence>
<protein>
    <recommendedName>
        <fullName evidence="2 9">Carbonic anhydrase</fullName>
        <ecNumber evidence="2 9">4.2.1.1</ecNumber>
    </recommendedName>
    <alternativeName>
        <fullName evidence="9">Carbonate dehydratase</fullName>
    </alternativeName>
</protein>
<dbReference type="Gene3D" id="3.40.1050.10">
    <property type="entry name" value="Carbonic anhydrase"/>
    <property type="match status" value="1"/>
</dbReference>
<feature type="binding site" evidence="8">
    <location>
        <position position="101"/>
    </location>
    <ligand>
        <name>Zn(2+)</name>
        <dbReference type="ChEBI" id="CHEBI:29105"/>
    </ligand>
</feature>
<accession>A0A1M5HCD5</accession>
<comment type="function">
    <text evidence="9">Reversible hydration of carbon dioxide.</text>
</comment>
<dbReference type="EC" id="4.2.1.1" evidence="2 9"/>
<dbReference type="SUPFAM" id="SSF53056">
    <property type="entry name" value="beta-carbonic anhydrase, cab"/>
    <property type="match status" value="1"/>
</dbReference>
<keyword evidence="3 8" id="KW-0479">Metal-binding</keyword>
<dbReference type="AlphaFoldDB" id="A0A1M5HCD5"/>
<reference evidence="10 11" key="1">
    <citation type="submission" date="2016-11" db="EMBL/GenBank/DDBJ databases">
        <authorList>
            <person name="Jaros S."/>
            <person name="Januszkiewicz K."/>
            <person name="Wedrychowicz H."/>
        </authorList>
    </citation>
    <scope>NUCLEOTIDE SEQUENCE [LARGE SCALE GENOMIC DNA]</scope>
    <source>
        <strain evidence="10 11">DSM 44523</strain>
    </source>
</reference>
<dbReference type="PROSITE" id="PS00705">
    <property type="entry name" value="PROK_CO2_ANHYDRASE_2"/>
    <property type="match status" value="1"/>
</dbReference>
<keyword evidence="5 9" id="KW-0456">Lyase</keyword>
<feature type="binding site" evidence="8">
    <location>
        <position position="40"/>
    </location>
    <ligand>
        <name>Zn(2+)</name>
        <dbReference type="ChEBI" id="CHEBI:29105"/>
    </ligand>
</feature>
<dbReference type="Pfam" id="PF00484">
    <property type="entry name" value="Pro_CA"/>
    <property type="match status" value="1"/>
</dbReference>
<dbReference type="InterPro" id="IPR015892">
    <property type="entry name" value="Carbonic_anhydrase_CS"/>
</dbReference>
<sequence length="199" mass="21665">MNFEQLVQNARAHQTRIPVAQRLRLAAGQSPVALFITCSDSRIVPALITGAAPGQLFELRTAGNIVPPFRADRPSSEIATIEFAVEELGVSDVVVCGHSHCGAVAARQRIDQMDRLPAVRDWLRLTTAPGTALPAENDPAVRSAAQRHLTEQLATLADYPFVRTRLERGALRLHGWFYELDTGAVWACAPADEPALQPL</sequence>
<comment type="similarity">
    <text evidence="1 9">Belongs to the beta-class carbonic anhydrase family.</text>
</comment>
<keyword evidence="11" id="KW-1185">Reference proteome</keyword>
<evidence type="ECO:0000256" key="9">
    <source>
        <dbReference type="RuleBase" id="RU003956"/>
    </source>
</evidence>
<evidence type="ECO:0000256" key="6">
    <source>
        <dbReference type="ARBA" id="ARBA00024993"/>
    </source>
</evidence>
<proteinExistence type="inferred from homology"/>
<dbReference type="PANTHER" id="PTHR11002:SF76">
    <property type="entry name" value="CARBONIC ANHYDRASE"/>
    <property type="match status" value="1"/>
</dbReference>
<comment type="function">
    <text evidence="6">Catalyzes the reversible hydration of carbon dioxide to form bicarbonate.</text>
</comment>
<evidence type="ECO:0000313" key="10">
    <source>
        <dbReference type="EMBL" id="SHG13625.1"/>
    </source>
</evidence>
<dbReference type="InterPro" id="IPR001765">
    <property type="entry name" value="Carbonic_anhydrase"/>
</dbReference>
<dbReference type="GO" id="GO:0015976">
    <property type="term" value="P:carbon utilization"/>
    <property type="evidence" value="ECO:0007669"/>
    <property type="project" value="InterPro"/>
</dbReference>
<dbReference type="Proteomes" id="UP000184501">
    <property type="component" value="Unassembled WGS sequence"/>
</dbReference>
<dbReference type="RefSeq" id="WP_073485854.1">
    <property type="nucleotide sequence ID" value="NZ_FQVN01000006.1"/>
</dbReference>
<evidence type="ECO:0000256" key="7">
    <source>
        <dbReference type="ARBA" id="ARBA00048348"/>
    </source>
</evidence>
<dbReference type="SMART" id="SM00947">
    <property type="entry name" value="Pro_CA"/>
    <property type="match status" value="1"/>
</dbReference>
<keyword evidence="4 8" id="KW-0862">Zinc</keyword>
<dbReference type="EMBL" id="FQVN01000006">
    <property type="protein sequence ID" value="SHG13625.1"/>
    <property type="molecule type" value="Genomic_DNA"/>
</dbReference>